<accession>A0A8J2QVT1</accession>
<sequence>MESIWKNIAAELAELGPAKSVEQWKTTWRDLKSKTKSRNANINLARNRTGNSENVPAVTTAEEKILGITGKTSSQGLDVPETLIGPPLEQSPPHPLPAHQYLPHHSSPPHKELHIVVTRKEKKMLRESALIDYESAGHQRVLVSNSAEGLRNPDRMFQNQWAGENLPQGDLSAFWTPVTLKSQDFFMGTMNLVGERRPGVGDAFAFRSPLIARRQARHRWTTLIDNIIA</sequence>
<reference evidence="1" key="1">
    <citation type="submission" date="2021-09" db="EMBL/GenBank/DDBJ databases">
        <authorList>
            <person name="Martin H S."/>
        </authorList>
    </citation>
    <scope>NUCLEOTIDE SEQUENCE</scope>
</reference>
<protein>
    <submittedName>
        <fullName evidence="1">(African queen) hypothetical protein</fullName>
    </submittedName>
</protein>
<dbReference type="OrthoDB" id="6369473at2759"/>
<evidence type="ECO:0000313" key="2">
    <source>
        <dbReference type="Proteomes" id="UP000789524"/>
    </source>
</evidence>
<dbReference type="EMBL" id="CAKASE010000067">
    <property type="protein sequence ID" value="CAG9571807.1"/>
    <property type="molecule type" value="Genomic_DNA"/>
</dbReference>
<evidence type="ECO:0000313" key="1">
    <source>
        <dbReference type="EMBL" id="CAG9571807.1"/>
    </source>
</evidence>
<proteinExistence type="predicted"/>
<keyword evidence="2" id="KW-1185">Reference proteome</keyword>
<dbReference type="AlphaFoldDB" id="A0A8J2QVT1"/>
<dbReference type="Proteomes" id="UP000789524">
    <property type="component" value="Unassembled WGS sequence"/>
</dbReference>
<comment type="caution">
    <text evidence="1">The sequence shown here is derived from an EMBL/GenBank/DDBJ whole genome shotgun (WGS) entry which is preliminary data.</text>
</comment>
<gene>
    <name evidence="1" type="ORF">DCHRY22_LOCUS9896</name>
</gene>
<organism evidence="1 2">
    <name type="scientific">Danaus chrysippus</name>
    <name type="common">African queen</name>
    <dbReference type="NCBI Taxonomy" id="151541"/>
    <lineage>
        <taxon>Eukaryota</taxon>
        <taxon>Metazoa</taxon>
        <taxon>Ecdysozoa</taxon>
        <taxon>Arthropoda</taxon>
        <taxon>Hexapoda</taxon>
        <taxon>Insecta</taxon>
        <taxon>Pterygota</taxon>
        <taxon>Neoptera</taxon>
        <taxon>Endopterygota</taxon>
        <taxon>Lepidoptera</taxon>
        <taxon>Glossata</taxon>
        <taxon>Ditrysia</taxon>
        <taxon>Papilionoidea</taxon>
        <taxon>Nymphalidae</taxon>
        <taxon>Danainae</taxon>
        <taxon>Danaini</taxon>
        <taxon>Danaina</taxon>
        <taxon>Danaus</taxon>
        <taxon>Anosia</taxon>
    </lineage>
</organism>
<name>A0A8J2QVT1_9NEOP</name>